<gene>
    <name evidence="2" type="ORF">OSIN01602_LOCUS1224</name>
</gene>
<dbReference type="PROSITE" id="PS51704">
    <property type="entry name" value="GP_PDE"/>
    <property type="match status" value="1"/>
</dbReference>
<sequence>MATNSCAIQIAEREKQLHPPRVRHNPNRIGQIALTLTMMARNSRKADAFIRAVKPAKLPLAPSVTPSHPAFTRKNFVPSNDDTLSNKLKVSTSSVFQSSFNLTLLFGPLENDDVTVTSTSSSFSDDDFEGDYSYIHDTATKFPQTPEKQSLAAKLNVLQQFLPLGNSNQRPLVVGHRGAMYLEPENTLGGFHAAAEVGADAIELDVFLLKCGTLVVFHGDGNDKSPGWLTNYCGINENILDFTAEEARSLRFDPSCPEFVCPEERLHGSFIPTLEEVLLDAKETGIYVKIELKGPGTEIPTLKLVERMGMVDQCSFASFEHSRVENIRKMRPDRLPDGTYKYKTGCLFASDVPDNFIETSLSVGASEVHLKYDTCTKDRVTAIHKAGMKSMAWFRGAPGMREDATHKYWDIQDEDSDCYDTVIKTGVQALCVNKPNLLHQMVQKYGFSEEHVKNVDYEPAMVFQ</sequence>
<proteinExistence type="predicted"/>
<dbReference type="PANTHER" id="PTHR46211:SF14">
    <property type="entry name" value="GLYCEROPHOSPHODIESTER PHOSPHODIESTERASE"/>
    <property type="match status" value="1"/>
</dbReference>
<organism evidence="2">
    <name type="scientific">Trieres chinensis</name>
    <name type="common">Marine centric diatom</name>
    <name type="synonym">Odontella sinensis</name>
    <dbReference type="NCBI Taxonomy" id="1514140"/>
    <lineage>
        <taxon>Eukaryota</taxon>
        <taxon>Sar</taxon>
        <taxon>Stramenopiles</taxon>
        <taxon>Ochrophyta</taxon>
        <taxon>Bacillariophyta</taxon>
        <taxon>Mediophyceae</taxon>
        <taxon>Biddulphiophycidae</taxon>
        <taxon>Eupodiscales</taxon>
        <taxon>Parodontellaceae</taxon>
        <taxon>Trieres</taxon>
    </lineage>
</organism>
<dbReference type="InterPro" id="IPR030395">
    <property type="entry name" value="GP_PDE_dom"/>
</dbReference>
<accession>A0A7S2E8I6</accession>
<dbReference type="EMBL" id="HBGO01002173">
    <property type="protein sequence ID" value="CAD9321005.1"/>
    <property type="molecule type" value="Transcribed_RNA"/>
</dbReference>
<dbReference type="SUPFAM" id="SSF51695">
    <property type="entry name" value="PLC-like phosphodiesterases"/>
    <property type="match status" value="1"/>
</dbReference>
<feature type="domain" description="GP-PDE" evidence="1">
    <location>
        <begin position="171"/>
        <end position="442"/>
    </location>
</feature>
<evidence type="ECO:0000259" key="1">
    <source>
        <dbReference type="PROSITE" id="PS51704"/>
    </source>
</evidence>
<evidence type="ECO:0000313" key="2">
    <source>
        <dbReference type="EMBL" id="CAD9321005.1"/>
    </source>
</evidence>
<dbReference type="GO" id="GO:0008081">
    <property type="term" value="F:phosphoric diester hydrolase activity"/>
    <property type="evidence" value="ECO:0007669"/>
    <property type="project" value="InterPro"/>
</dbReference>
<dbReference type="InterPro" id="IPR017946">
    <property type="entry name" value="PLC-like_Pdiesterase_TIM-brl"/>
</dbReference>
<dbReference type="PANTHER" id="PTHR46211">
    <property type="entry name" value="GLYCEROPHOSPHORYL DIESTER PHOSPHODIESTERASE"/>
    <property type="match status" value="1"/>
</dbReference>
<dbReference type="AlphaFoldDB" id="A0A7S2E8I6"/>
<dbReference type="Pfam" id="PF03009">
    <property type="entry name" value="GDPD"/>
    <property type="match status" value="1"/>
</dbReference>
<reference evidence="2" key="1">
    <citation type="submission" date="2021-01" db="EMBL/GenBank/DDBJ databases">
        <authorList>
            <person name="Corre E."/>
            <person name="Pelletier E."/>
            <person name="Niang G."/>
            <person name="Scheremetjew M."/>
            <person name="Finn R."/>
            <person name="Kale V."/>
            <person name="Holt S."/>
            <person name="Cochrane G."/>
            <person name="Meng A."/>
            <person name="Brown T."/>
            <person name="Cohen L."/>
        </authorList>
    </citation>
    <scope>NUCLEOTIDE SEQUENCE</scope>
    <source>
        <strain evidence="2">Grunow 1884</strain>
    </source>
</reference>
<dbReference type="GO" id="GO:0006629">
    <property type="term" value="P:lipid metabolic process"/>
    <property type="evidence" value="ECO:0007669"/>
    <property type="project" value="InterPro"/>
</dbReference>
<dbReference type="Gene3D" id="3.20.20.190">
    <property type="entry name" value="Phosphatidylinositol (PI) phosphodiesterase"/>
    <property type="match status" value="1"/>
</dbReference>
<name>A0A7S2E8I6_TRICV</name>
<protein>
    <recommendedName>
        <fullName evidence="1">GP-PDE domain-containing protein</fullName>
    </recommendedName>
</protein>